<gene>
    <name evidence="1" type="ORF">BJ122_102275</name>
</gene>
<accession>A0A318TZH9</accession>
<comment type="caution">
    <text evidence="1">The sequence shown here is derived from an EMBL/GenBank/DDBJ whole genome shotgun (WGS) entry which is preliminary data.</text>
</comment>
<keyword evidence="2" id="KW-1185">Reference proteome</keyword>
<dbReference type="EMBL" id="QJTI01000002">
    <property type="protein sequence ID" value="PYF05049.1"/>
    <property type="molecule type" value="Genomic_DNA"/>
</dbReference>
<evidence type="ECO:0000313" key="2">
    <source>
        <dbReference type="Proteomes" id="UP000248148"/>
    </source>
</evidence>
<reference evidence="1 2" key="1">
    <citation type="submission" date="2018-06" db="EMBL/GenBank/DDBJ databases">
        <title>Genomic Encyclopedia of Archaeal and Bacterial Type Strains, Phase II (KMG-II): from individual species to whole genera.</title>
        <authorList>
            <person name="Goeker M."/>
        </authorList>
    </citation>
    <scope>NUCLEOTIDE SEQUENCE [LARGE SCALE GENOMIC DNA]</scope>
    <source>
        <strain evidence="1 2">JCM 11668</strain>
    </source>
</reference>
<dbReference type="Proteomes" id="UP000248148">
    <property type="component" value="Unassembled WGS sequence"/>
</dbReference>
<dbReference type="AlphaFoldDB" id="A0A318TZH9"/>
<name>A0A318TZH9_9BRAD</name>
<evidence type="ECO:0000313" key="1">
    <source>
        <dbReference type="EMBL" id="PYF05049.1"/>
    </source>
</evidence>
<organism evidence="1 2">
    <name type="scientific">Rhodopseudomonas faecalis</name>
    <dbReference type="NCBI Taxonomy" id="99655"/>
    <lineage>
        <taxon>Bacteria</taxon>
        <taxon>Pseudomonadati</taxon>
        <taxon>Pseudomonadota</taxon>
        <taxon>Alphaproteobacteria</taxon>
        <taxon>Hyphomicrobiales</taxon>
        <taxon>Nitrobacteraceae</taxon>
        <taxon>Rhodopseudomonas</taxon>
    </lineage>
</organism>
<dbReference type="RefSeq" id="WP_110779683.1">
    <property type="nucleotide sequence ID" value="NZ_QJTI01000002.1"/>
</dbReference>
<evidence type="ECO:0008006" key="3">
    <source>
        <dbReference type="Google" id="ProtNLM"/>
    </source>
</evidence>
<dbReference type="Pfam" id="PF06995">
    <property type="entry name" value="Phage_P2_GpU"/>
    <property type="match status" value="1"/>
</dbReference>
<dbReference type="InterPro" id="IPR009734">
    <property type="entry name" value="Myoviridae_GpU"/>
</dbReference>
<sequence length="140" mass="15048">MTLMAFGPVAFEVYPLNPQTTDRATEAGFVEKQVIGRRPPLEFVGDGPEEFNISARLFPAKFGGMSSLAVLDAIRASGVPHILIRGDGVPLGWFCLVQVREKSTYLDPAGVGQIIDVDVSMKRADAPGAQGYVAALMRLL</sequence>
<protein>
    <recommendedName>
        <fullName evidence="3">Phage protein U</fullName>
    </recommendedName>
</protein>
<proteinExistence type="predicted"/>
<dbReference type="OrthoDB" id="7678146at2"/>